<dbReference type="PANTHER" id="PTHR46969">
    <property type="entry name" value="BIFUNCTIONAL PROTEIN HLDE"/>
    <property type="match status" value="1"/>
</dbReference>
<dbReference type="Pfam" id="PF01467">
    <property type="entry name" value="CTP_transf_like"/>
    <property type="match status" value="1"/>
</dbReference>
<keyword evidence="3 11" id="KW-0808">Transferase</keyword>
<dbReference type="InterPro" id="IPR023030">
    <property type="entry name" value="Bifunc_HldE"/>
</dbReference>
<reference evidence="15" key="1">
    <citation type="submission" date="2020-06" db="EMBL/GenBank/DDBJ databases">
        <title>Draft genomic sequecing of Geomonas sp. Red745.</title>
        <authorList>
            <person name="Itoh H."/>
            <person name="Xu Z.X."/>
            <person name="Ushijima N."/>
            <person name="Masuda Y."/>
            <person name="Shiratori Y."/>
            <person name="Senoo K."/>
        </authorList>
    </citation>
    <scope>NUCLEOTIDE SEQUENCE [LARGE SCALE GENOMIC DNA]</scope>
    <source>
        <strain evidence="15">Red745</strain>
    </source>
</reference>
<dbReference type="InterPro" id="IPR011914">
    <property type="entry name" value="RfaE_dom_II"/>
</dbReference>
<dbReference type="GO" id="GO:0016773">
    <property type="term" value="F:phosphotransferase activity, alcohol group as acceptor"/>
    <property type="evidence" value="ECO:0007669"/>
    <property type="project" value="InterPro"/>
</dbReference>
<evidence type="ECO:0000256" key="1">
    <source>
        <dbReference type="ARBA" id="ARBA00002319"/>
    </source>
</evidence>
<evidence type="ECO:0000256" key="3">
    <source>
        <dbReference type="ARBA" id="ARBA00022679"/>
    </source>
</evidence>
<dbReference type="FunFam" id="3.40.1190.20:FF:000002">
    <property type="entry name" value="Bifunctional protein HldE"/>
    <property type="match status" value="1"/>
</dbReference>
<dbReference type="EC" id="2.7.1.167" evidence="11"/>
<dbReference type="InterPro" id="IPR029056">
    <property type="entry name" value="Ribokinase-like"/>
</dbReference>
<keyword evidence="8 11" id="KW-0511">Multifunctional enzyme</keyword>
<evidence type="ECO:0000256" key="7">
    <source>
        <dbReference type="ARBA" id="ARBA00022840"/>
    </source>
</evidence>
<name>A0A6V8NG13_9BACT</name>
<dbReference type="GO" id="GO:0097171">
    <property type="term" value="P:ADP-L-glycero-beta-D-manno-heptose biosynthetic process"/>
    <property type="evidence" value="ECO:0007669"/>
    <property type="project" value="UniProtKB-UniPathway"/>
</dbReference>
<dbReference type="InterPro" id="IPR011611">
    <property type="entry name" value="PfkB_dom"/>
</dbReference>
<comment type="subunit">
    <text evidence="11">Homodimer.</text>
</comment>
<dbReference type="EC" id="2.7.7.70" evidence="11"/>
<feature type="region of interest" description="Ribokinase" evidence="11">
    <location>
        <begin position="1"/>
        <end position="328"/>
    </location>
</feature>
<dbReference type="NCBIfam" id="NF008454">
    <property type="entry name" value="PRK11316.1"/>
    <property type="match status" value="1"/>
</dbReference>
<dbReference type="NCBIfam" id="TIGR02198">
    <property type="entry name" value="rfaE_dom_I"/>
    <property type="match status" value="1"/>
</dbReference>
<evidence type="ECO:0000256" key="6">
    <source>
        <dbReference type="ARBA" id="ARBA00022777"/>
    </source>
</evidence>
<dbReference type="Gene3D" id="3.40.1190.20">
    <property type="match status" value="1"/>
</dbReference>
<comment type="catalytic activity">
    <reaction evidence="10 11">
        <text>D-glycero-beta-D-manno-heptose 1-phosphate + ATP + H(+) = ADP-D-glycero-beta-D-manno-heptose + diphosphate</text>
        <dbReference type="Rhea" id="RHEA:27465"/>
        <dbReference type="ChEBI" id="CHEBI:15378"/>
        <dbReference type="ChEBI" id="CHEBI:30616"/>
        <dbReference type="ChEBI" id="CHEBI:33019"/>
        <dbReference type="ChEBI" id="CHEBI:59967"/>
        <dbReference type="ChEBI" id="CHEBI:61593"/>
        <dbReference type="EC" id="2.7.7.70"/>
    </reaction>
</comment>
<evidence type="ECO:0000256" key="5">
    <source>
        <dbReference type="ARBA" id="ARBA00022741"/>
    </source>
</evidence>
<dbReference type="PANTHER" id="PTHR46969:SF1">
    <property type="entry name" value="BIFUNCTIONAL PROTEIN HLDE"/>
    <property type="match status" value="1"/>
</dbReference>
<dbReference type="GO" id="GO:0033786">
    <property type="term" value="F:heptose-1-phosphate adenylyltransferase activity"/>
    <property type="evidence" value="ECO:0007669"/>
    <property type="project" value="UniProtKB-UniRule"/>
</dbReference>
<comment type="pathway">
    <text evidence="11">Nucleotide-sugar biosynthesis; ADP-L-glycero-beta-D-manno-heptose biosynthesis; ADP-L-glycero-beta-D-manno-heptose from D-glycero-beta-D-manno-heptose 7-phosphate: step 3/4.</text>
</comment>
<comment type="similarity">
    <text evidence="11">In the N-terminal section; belongs to the carbohydrate kinase PfkB family.</text>
</comment>
<dbReference type="EMBL" id="BLXZ01000011">
    <property type="protein sequence ID" value="GFO70704.1"/>
    <property type="molecule type" value="Genomic_DNA"/>
</dbReference>
<evidence type="ECO:0000259" key="13">
    <source>
        <dbReference type="Pfam" id="PF01467"/>
    </source>
</evidence>
<sequence length="487" mass="52527">MERREVESFFEKATQVRVLVLGDLMLDEYLWGRAERISPEAPVQVVEVVREDLRLGGAGNVVHNLVALGASVSICSVIGADPNGALLRQAFQNQGVELAGLFEEAERKTSKKTRVIAANQQIVRIDRESRSEVAEASQQAMLSYLKENAGRFNVIVVSDYLKGVLTPDVLAAVCQAGRDLGIPVVVDPKGSDYGKYRGATLLTPNRKEAEIASGVAIVDQQSLELAAERLLGSLELDALLITRSEAGMSLFRGGLSAVHIPTVAREVYDVTGAGDTVISVLSLGLACGLELPEAAWVANVAAGIAVGKLGTSVVLPQEIVAEVGHSQKDADTKIKNLDVLAHLIAGERSRGKKIVFTNGCFDLLHVGHVKYLQKARQFGDLLVVGLNSDASVRRLKGERRPLIEESERAHILAALDCIDFVVLFDEDTPVRVIEGVQPDVLVKGGDYSLDQVVGREIVEARGGRVELVQFVDGRSTSRIIEKILASY</sequence>
<comment type="similarity">
    <text evidence="11">In the C-terminal section; belongs to the cytidylyltransferase family.</text>
</comment>
<dbReference type="GO" id="GO:0005829">
    <property type="term" value="C:cytosol"/>
    <property type="evidence" value="ECO:0007669"/>
    <property type="project" value="TreeGrafter"/>
</dbReference>
<dbReference type="Gene3D" id="3.40.50.620">
    <property type="entry name" value="HUPs"/>
    <property type="match status" value="1"/>
</dbReference>
<comment type="catalytic activity">
    <reaction evidence="11">
        <text>D-glycero-beta-D-manno-heptose 7-phosphate + ATP = D-glycero-beta-D-manno-heptose 1,7-bisphosphate + ADP + H(+)</text>
        <dbReference type="Rhea" id="RHEA:27473"/>
        <dbReference type="ChEBI" id="CHEBI:15378"/>
        <dbReference type="ChEBI" id="CHEBI:30616"/>
        <dbReference type="ChEBI" id="CHEBI:60204"/>
        <dbReference type="ChEBI" id="CHEBI:60208"/>
        <dbReference type="ChEBI" id="CHEBI:456216"/>
        <dbReference type="EC" id="2.7.1.167"/>
    </reaction>
</comment>
<feature type="domain" description="Cytidyltransferase-like" evidence="13">
    <location>
        <begin position="356"/>
        <end position="460"/>
    </location>
</feature>
<keyword evidence="7 11" id="KW-0067">ATP-binding</keyword>
<proteinExistence type="inferred from homology"/>
<dbReference type="AlphaFoldDB" id="A0A6V8NG13"/>
<comment type="pathway">
    <text evidence="11">Nucleotide-sugar biosynthesis; ADP-L-glycero-beta-D-manno-heptose biosynthesis; ADP-L-glycero-beta-D-manno-heptose from D-glycero-beta-D-manno-heptose 7-phosphate: step 1/4.</text>
</comment>
<dbReference type="UniPathway" id="UPA00356">
    <property type="reaction ID" value="UER00437"/>
</dbReference>
<dbReference type="RefSeq" id="WP_183363311.1">
    <property type="nucleotide sequence ID" value="NZ_BLXZ01000011.1"/>
</dbReference>
<gene>
    <name evidence="11 14" type="primary">hldE</name>
    <name evidence="14" type="ORF">GMLC_42830</name>
</gene>
<evidence type="ECO:0000256" key="4">
    <source>
        <dbReference type="ARBA" id="ARBA00022695"/>
    </source>
</evidence>
<evidence type="ECO:0000256" key="9">
    <source>
        <dbReference type="ARBA" id="ARBA00023277"/>
    </source>
</evidence>
<protein>
    <recommendedName>
        <fullName evidence="11">Bifunctional protein HldE</fullName>
    </recommendedName>
    <domain>
        <recommendedName>
            <fullName evidence="11">D-beta-D-heptose 7-phosphate kinase</fullName>
            <ecNumber evidence="11">2.7.1.167</ecNumber>
        </recommendedName>
        <alternativeName>
            <fullName evidence="11">D-beta-D-heptose 7-phosphotransferase</fullName>
        </alternativeName>
        <alternativeName>
            <fullName evidence="11">D-glycero-beta-D-manno-heptose-7-phosphate kinase</fullName>
        </alternativeName>
    </domain>
    <domain>
        <recommendedName>
            <fullName evidence="11">D-beta-D-heptose 1-phosphate adenylyltransferase</fullName>
            <ecNumber evidence="11">2.7.7.70</ecNumber>
        </recommendedName>
        <alternativeName>
            <fullName evidence="11">D-glycero-beta-D-manno-heptose 1-phosphate adenylyltransferase</fullName>
        </alternativeName>
    </domain>
</protein>
<dbReference type="NCBIfam" id="TIGR00125">
    <property type="entry name" value="cyt_tran_rel"/>
    <property type="match status" value="1"/>
</dbReference>
<feature type="binding site" evidence="11">
    <location>
        <begin position="205"/>
        <end position="208"/>
    </location>
    <ligand>
        <name>ATP</name>
        <dbReference type="ChEBI" id="CHEBI:30616"/>
    </ligand>
</feature>
<evidence type="ECO:0000313" key="15">
    <source>
        <dbReference type="Proteomes" id="UP000587586"/>
    </source>
</evidence>
<dbReference type="InterPro" id="IPR011913">
    <property type="entry name" value="RfaE_dom_I"/>
</dbReference>
<keyword evidence="15" id="KW-1185">Reference proteome</keyword>
<comment type="function">
    <text evidence="2 11">Catalyzes the ADP transfer from ATP to D-glycero-beta-D-manno-heptose 1-phosphate, yielding ADP-D-glycero-beta-D-manno-heptose.</text>
</comment>
<evidence type="ECO:0000259" key="12">
    <source>
        <dbReference type="Pfam" id="PF00294"/>
    </source>
</evidence>
<evidence type="ECO:0000256" key="11">
    <source>
        <dbReference type="HAMAP-Rule" id="MF_01603"/>
    </source>
</evidence>
<feature type="region of interest" description="Cytidylyltransferase" evidence="11">
    <location>
        <begin position="356"/>
        <end position="487"/>
    </location>
</feature>
<dbReference type="GO" id="GO:0005524">
    <property type="term" value="F:ATP binding"/>
    <property type="evidence" value="ECO:0007669"/>
    <property type="project" value="UniProtKB-UniRule"/>
</dbReference>
<keyword evidence="4 11" id="KW-0548">Nucleotidyltransferase</keyword>
<comment type="function">
    <text evidence="1 11">Catalyzes the phosphorylation of D-glycero-D-manno-heptose 7-phosphate at the C-1 position to selectively form D-glycero-beta-D-manno-heptose-1,7-bisphosphate.</text>
</comment>
<keyword evidence="5 11" id="KW-0547">Nucleotide-binding</keyword>
<evidence type="ECO:0000256" key="8">
    <source>
        <dbReference type="ARBA" id="ARBA00023268"/>
    </source>
</evidence>
<feature type="active site" evidence="11">
    <location>
        <position position="275"/>
    </location>
</feature>
<organism evidence="14 15">
    <name type="scientific">Geomonas limicola</name>
    <dbReference type="NCBI Taxonomy" id="2740186"/>
    <lineage>
        <taxon>Bacteria</taxon>
        <taxon>Pseudomonadati</taxon>
        <taxon>Thermodesulfobacteriota</taxon>
        <taxon>Desulfuromonadia</taxon>
        <taxon>Geobacterales</taxon>
        <taxon>Geobacteraceae</taxon>
        <taxon>Geomonas</taxon>
    </lineage>
</organism>
<keyword evidence="6 11" id="KW-0418">Kinase</keyword>
<dbReference type="InterPro" id="IPR004821">
    <property type="entry name" value="Cyt_trans-like"/>
</dbReference>
<dbReference type="HAMAP" id="MF_01603">
    <property type="entry name" value="HldE"/>
    <property type="match status" value="1"/>
</dbReference>
<accession>A0A6V8NG13</accession>
<comment type="caution">
    <text evidence="14">The sequence shown here is derived from an EMBL/GenBank/DDBJ whole genome shotgun (WGS) entry which is preliminary data.</text>
</comment>
<dbReference type="NCBIfam" id="TIGR02199">
    <property type="entry name" value="rfaE_dom_II"/>
    <property type="match status" value="1"/>
</dbReference>
<dbReference type="SUPFAM" id="SSF52374">
    <property type="entry name" value="Nucleotidylyl transferase"/>
    <property type="match status" value="1"/>
</dbReference>
<evidence type="ECO:0000256" key="2">
    <source>
        <dbReference type="ARBA" id="ARBA00003753"/>
    </source>
</evidence>
<dbReference type="Pfam" id="PF00294">
    <property type="entry name" value="PfkB"/>
    <property type="match status" value="1"/>
</dbReference>
<feature type="domain" description="Carbohydrate kinase PfkB" evidence="12">
    <location>
        <begin position="18"/>
        <end position="316"/>
    </location>
</feature>
<evidence type="ECO:0000313" key="14">
    <source>
        <dbReference type="EMBL" id="GFO70704.1"/>
    </source>
</evidence>
<keyword evidence="9 11" id="KW-0119">Carbohydrate metabolism</keyword>
<dbReference type="InterPro" id="IPR014729">
    <property type="entry name" value="Rossmann-like_a/b/a_fold"/>
</dbReference>
<dbReference type="SUPFAM" id="SSF53613">
    <property type="entry name" value="Ribokinase-like"/>
    <property type="match status" value="1"/>
</dbReference>
<evidence type="ECO:0000256" key="10">
    <source>
        <dbReference type="ARBA" id="ARBA00047428"/>
    </source>
</evidence>
<dbReference type="GO" id="GO:0033785">
    <property type="term" value="F:heptose 7-phosphate kinase activity"/>
    <property type="evidence" value="ECO:0007669"/>
    <property type="project" value="UniProtKB-UniRule"/>
</dbReference>
<dbReference type="Proteomes" id="UP000587586">
    <property type="component" value="Unassembled WGS sequence"/>
</dbReference>
<dbReference type="CDD" id="cd01172">
    <property type="entry name" value="RfaE_like"/>
    <property type="match status" value="1"/>
</dbReference>